<keyword evidence="1" id="KW-0175">Coiled coil</keyword>
<evidence type="ECO:0000313" key="4">
    <source>
        <dbReference type="Proteomes" id="UP000673375"/>
    </source>
</evidence>
<sequence length="129" mass="15188">MTTDKNKQTEANKRWQEKNKERAKYLSNRSRARSFIRNMAAKEDIKEFRELLDERENTLKNLSRKKVIDMKEIFEKYGINIDWLDVLEEEGKVNLGNLDDLSIIDEINDSTDYTAYFSNDFGGGVVIEK</sequence>
<dbReference type="Proteomes" id="UP000673375">
    <property type="component" value="Unassembled WGS sequence"/>
</dbReference>
<evidence type="ECO:0000313" key="3">
    <source>
        <dbReference type="EMBL" id="MBP1046392.1"/>
    </source>
</evidence>
<comment type="caution">
    <text evidence="3">The sequence shown here is derived from an EMBL/GenBank/DDBJ whole genome shotgun (WGS) entry which is preliminary data.</text>
</comment>
<accession>A0ABS4CJD9</accession>
<proteinExistence type="predicted"/>
<dbReference type="RefSeq" id="WP_347339075.1">
    <property type="nucleotide sequence ID" value="NZ_JAEDXU010000004.1"/>
</dbReference>
<gene>
    <name evidence="3" type="ORF">I6N96_08850</name>
</gene>
<feature type="coiled-coil region" evidence="1">
    <location>
        <begin position="38"/>
        <end position="65"/>
    </location>
</feature>
<name>A0ABS4CJD9_9ENTE</name>
<feature type="region of interest" description="Disordered" evidence="2">
    <location>
        <begin position="1"/>
        <end position="23"/>
    </location>
</feature>
<keyword evidence="4" id="KW-1185">Reference proteome</keyword>
<protein>
    <submittedName>
        <fullName evidence="3">Uncharacterized protein</fullName>
    </submittedName>
</protein>
<dbReference type="EMBL" id="JAEDXU010000004">
    <property type="protein sequence ID" value="MBP1046392.1"/>
    <property type="molecule type" value="Genomic_DNA"/>
</dbReference>
<evidence type="ECO:0000256" key="2">
    <source>
        <dbReference type="SAM" id="MobiDB-lite"/>
    </source>
</evidence>
<organism evidence="3 4">
    <name type="scientific">Enterococcus larvae</name>
    <dbReference type="NCBI Taxonomy" id="2794352"/>
    <lineage>
        <taxon>Bacteria</taxon>
        <taxon>Bacillati</taxon>
        <taxon>Bacillota</taxon>
        <taxon>Bacilli</taxon>
        <taxon>Lactobacillales</taxon>
        <taxon>Enterococcaceae</taxon>
        <taxon>Enterococcus</taxon>
    </lineage>
</organism>
<reference evidence="3 4" key="1">
    <citation type="submission" date="2020-12" db="EMBL/GenBank/DDBJ databases">
        <title>Vagococcus allomyrinae sp. nov. and Enterococcus lavae sp. nov., isolated from the larvae of Allomyrina dichotoma.</title>
        <authorList>
            <person name="Lee S.D."/>
        </authorList>
    </citation>
    <scope>NUCLEOTIDE SEQUENCE [LARGE SCALE GENOMIC DNA]</scope>
    <source>
        <strain evidence="3 4">BWM-S5</strain>
    </source>
</reference>
<evidence type="ECO:0000256" key="1">
    <source>
        <dbReference type="SAM" id="Coils"/>
    </source>
</evidence>